<keyword evidence="7 14" id="KW-0812">Transmembrane</keyword>
<evidence type="ECO:0000256" key="3">
    <source>
        <dbReference type="ARBA" id="ARBA00012438"/>
    </source>
</evidence>
<dbReference type="InterPro" id="IPR004358">
    <property type="entry name" value="Sig_transdc_His_kin-like_C"/>
</dbReference>
<dbReference type="SUPFAM" id="SSF158472">
    <property type="entry name" value="HAMP domain-like"/>
    <property type="match status" value="1"/>
</dbReference>
<keyword evidence="11 14" id="KW-1133">Transmembrane helix</keyword>
<dbReference type="InterPro" id="IPR050428">
    <property type="entry name" value="TCS_sensor_his_kinase"/>
</dbReference>
<evidence type="ECO:0000256" key="2">
    <source>
        <dbReference type="ARBA" id="ARBA00004651"/>
    </source>
</evidence>
<evidence type="ECO:0000256" key="4">
    <source>
        <dbReference type="ARBA" id="ARBA00022475"/>
    </source>
</evidence>
<dbReference type="SUPFAM" id="SSF47384">
    <property type="entry name" value="Homodimeric domain of signal transducing histidine kinase"/>
    <property type="match status" value="1"/>
</dbReference>
<dbReference type="CDD" id="cd00075">
    <property type="entry name" value="HATPase"/>
    <property type="match status" value="1"/>
</dbReference>
<dbReference type="InterPro" id="IPR003660">
    <property type="entry name" value="HAMP_dom"/>
</dbReference>
<dbReference type="Gene3D" id="1.10.287.130">
    <property type="match status" value="1"/>
</dbReference>
<protein>
    <recommendedName>
        <fullName evidence="3">histidine kinase</fullName>
        <ecNumber evidence="3">2.7.13.3</ecNumber>
    </recommendedName>
</protein>
<reference evidence="17 18" key="1">
    <citation type="submission" date="2024-03" db="EMBL/GenBank/DDBJ databases">
        <title>Bacilli Hybrid Assemblies.</title>
        <authorList>
            <person name="Kovac J."/>
        </authorList>
    </citation>
    <scope>NUCLEOTIDE SEQUENCE [LARGE SCALE GENOMIC DNA]</scope>
    <source>
        <strain evidence="17 18">FSL R7-0666</strain>
    </source>
</reference>
<dbReference type="SUPFAM" id="SSF55874">
    <property type="entry name" value="ATPase domain of HSP90 chaperone/DNA topoisomerase II/histidine kinase"/>
    <property type="match status" value="1"/>
</dbReference>
<evidence type="ECO:0000256" key="1">
    <source>
        <dbReference type="ARBA" id="ARBA00000085"/>
    </source>
</evidence>
<evidence type="ECO:0000313" key="18">
    <source>
        <dbReference type="Proteomes" id="UP001418796"/>
    </source>
</evidence>
<dbReference type="InterPro" id="IPR003594">
    <property type="entry name" value="HATPase_dom"/>
</dbReference>
<evidence type="ECO:0000256" key="9">
    <source>
        <dbReference type="ARBA" id="ARBA00022777"/>
    </source>
</evidence>
<evidence type="ECO:0000256" key="8">
    <source>
        <dbReference type="ARBA" id="ARBA00022741"/>
    </source>
</evidence>
<dbReference type="SMART" id="SM00304">
    <property type="entry name" value="HAMP"/>
    <property type="match status" value="1"/>
</dbReference>
<feature type="domain" description="HAMP" evidence="16">
    <location>
        <begin position="188"/>
        <end position="241"/>
    </location>
</feature>
<keyword evidence="4" id="KW-1003">Cell membrane</keyword>
<evidence type="ECO:0000256" key="11">
    <source>
        <dbReference type="ARBA" id="ARBA00022989"/>
    </source>
</evidence>
<dbReference type="Pfam" id="PF00512">
    <property type="entry name" value="HisKA"/>
    <property type="match status" value="1"/>
</dbReference>
<keyword evidence="18" id="KW-1185">Reference proteome</keyword>
<evidence type="ECO:0000313" key="17">
    <source>
        <dbReference type="EMBL" id="MEN0643222.1"/>
    </source>
</evidence>
<dbReference type="CDD" id="cd06225">
    <property type="entry name" value="HAMP"/>
    <property type="match status" value="1"/>
</dbReference>
<dbReference type="InterPro" id="IPR005467">
    <property type="entry name" value="His_kinase_dom"/>
</dbReference>
<accession>A0ABU9VH30</accession>
<keyword evidence="13 14" id="KW-0472">Membrane</keyword>
<dbReference type="Gene3D" id="3.30.565.10">
    <property type="entry name" value="Histidine kinase-like ATPase, C-terminal domain"/>
    <property type="match status" value="1"/>
</dbReference>
<proteinExistence type="predicted"/>
<evidence type="ECO:0000259" key="16">
    <source>
        <dbReference type="PROSITE" id="PS50885"/>
    </source>
</evidence>
<dbReference type="PROSITE" id="PS50885">
    <property type="entry name" value="HAMP"/>
    <property type="match status" value="1"/>
</dbReference>
<dbReference type="RefSeq" id="WP_343130175.1">
    <property type="nucleotide sequence ID" value="NZ_JBCITK010000001.1"/>
</dbReference>
<evidence type="ECO:0000256" key="14">
    <source>
        <dbReference type="SAM" id="Phobius"/>
    </source>
</evidence>
<dbReference type="EC" id="2.7.13.3" evidence="3"/>
<evidence type="ECO:0000256" key="6">
    <source>
        <dbReference type="ARBA" id="ARBA00022679"/>
    </source>
</evidence>
<dbReference type="Pfam" id="PF00672">
    <property type="entry name" value="HAMP"/>
    <property type="match status" value="1"/>
</dbReference>
<name>A0ABU9VH30_9BACI</name>
<evidence type="ECO:0000256" key="5">
    <source>
        <dbReference type="ARBA" id="ARBA00022553"/>
    </source>
</evidence>
<evidence type="ECO:0000259" key="15">
    <source>
        <dbReference type="PROSITE" id="PS50109"/>
    </source>
</evidence>
<comment type="caution">
    <text evidence="17">The sequence shown here is derived from an EMBL/GenBank/DDBJ whole genome shotgun (WGS) entry which is preliminary data.</text>
</comment>
<keyword evidence="9" id="KW-0418">Kinase</keyword>
<dbReference type="PANTHER" id="PTHR45436">
    <property type="entry name" value="SENSOR HISTIDINE KINASE YKOH"/>
    <property type="match status" value="1"/>
</dbReference>
<dbReference type="PRINTS" id="PR00344">
    <property type="entry name" value="BCTRLSENSOR"/>
</dbReference>
<comment type="subcellular location">
    <subcellularLocation>
        <location evidence="2">Cell membrane</location>
        <topology evidence="2">Multi-pass membrane protein</topology>
    </subcellularLocation>
</comment>
<dbReference type="Gene3D" id="6.10.340.10">
    <property type="match status" value="1"/>
</dbReference>
<dbReference type="InterPro" id="IPR036890">
    <property type="entry name" value="HATPase_C_sf"/>
</dbReference>
<feature type="transmembrane region" description="Helical" evidence="14">
    <location>
        <begin position="12"/>
        <end position="33"/>
    </location>
</feature>
<dbReference type="InterPro" id="IPR003661">
    <property type="entry name" value="HisK_dim/P_dom"/>
</dbReference>
<keyword evidence="10 17" id="KW-0067">ATP-binding</keyword>
<evidence type="ECO:0000256" key="13">
    <source>
        <dbReference type="ARBA" id="ARBA00023136"/>
    </source>
</evidence>
<dbReference type="EMBL" id="JBCITK010000001">
    <property type="protein sequence ID" value="MEN0643222.1"/>
    <property type="molecule type" value="Genomic_DNA"/>
</dbReference>
<keyword evidence="6" id="KW-0808">Transferase</keyword>
<dbReference type="SMART" id="SM00387">
    <property type="entry name" value="HATPase_c"/>
    <property type="match status" value="1"/>
</dbReference>
<evidence type="ECO:0000256" key="12">
    <source>
        <dbReference type="ARBA" id="ARBA00023012"/>
    </source>
</evidence>
<dbReference type="InterPro" id="IPR036097">
    <property type="entry name" value="HisK_dim/P_sf"/>
</dbReference>
<feature type="transmembrane region" description="Helical" evidence="14">
    <location>
        <begin position="164"/>
        <end position="183"/>
    </location>
</feature>
<keyword evidence="5" id="KW-0597">Phosphoprotein</keyword>
<feature type="domain" description="Histidine kinase" evidence="15">
    <location>
        <begin position="249"/>
        <end position="462"/>
    </location>
</feature>
<keyword evidence="12" id="KW-0902">Two-component regulatory system</keyword>
<dbReference type="PANTHER" id="PTHR45436:SF5">
    <property type="entry name" value="SENSOR HISTIDINE KINASE TRCS"/>
    <property type="match status" value="1"/>
</dbReference>
<dbReference type="SMART" id="SM00388">
    <property type="entry name" value="HisKA"/>
    <property type="match status" value="1"/>
</dbReference>
<dbReference type="GO" id="GO:0005524">
    <property type="term" value="F:ATP binding"/>
    <property type="evidence" value="ECO:0007669"/>
    <property type="project" value="UniProtKB-KW"/>
</dbReference>
<comment type="catalytic activity">
    <reaction evidence="1">
        <text>ATP + protein L-histidine = ADP + protein N-phospho-L-histidine.</text>
        <dbReference type="EC" id="2.7.13.3"/>
    </reaction>
</comment>
<organism evidence="17 18">
    <name type="scientific">Alkalicoccobacillus gibsonii</name>
    <dbReference type="NCBI Taxonomy" id="79881"/>
    <lineage>
        <taxon>Bacteria</taxon>
        <taxon>Bacillati</taxon>
        <taxon>Bacillota</taxon>
        <taxon>Bacilli</taxon>
        <taxon>Bacillales</taxon>
        <taxon>Bacillaceae</taxon>
        <taxon>Alkalicoccobacillus</taxon>
    </lineage>
</organism>
<dbReference type="CDD" id="cd00082">
    <property type="entry name" value="HisKA"/>
    <property type="match status" value="1"/>
</dbReference>
<evidence type="ECO:0000256" key="7">
    <source>
        <dbReference type="ARBA" id="ARBA00022692"/>
    </source>
</evidence>
<gene>
    <name evidence="17" type="ORF">MKY91_08705</name>
</gene>
<sequence length="462" mass="52269">MNHWSIKRKVWITIAAVIFIVVAATTSLIYFLYNELYVDKQIDTLTMQGEKLTMVYAEQGVNDVFLERVDWANQSMEADVLFTDDPMLLASGDPLDPNSEYNLITFEERQLLLNGDTVIIQRSHPRFNQEIVGVVIPLFEEANLAGAVFLYQPLSTIHEPFQEVQWLLLFVILALVVLILFLGSKMIRDVVNPLISMNDIATKMEQGDFKQTINLSNRYDEMGQLAESFNRLAHSLNEVEQNRNEFLANVSHELRTPLSYMKGYAEGVEEGIISKEKGLGIIQKEANRLDRLVNDLLDLAQLEGDQYEIRSEPIALAELVDEVIDQFNLIAYKKDIKLLRHLNDECIVYGDADRLEQVIRNLLDNALTYTPGGKQVEVRLEQKGEDVTLLIRDEGIGIPTKEIDAVKQRFYRVKKARERKDGGTGLGLSIVSQIIAKHGGTFSLESTENVGTTASIHLKGIL</sequence>
<dbReference type="Proteomes" id="UP001418796">
    <property type="component" value="Unassembled WGS sequence"/>
</dbReference>
<dbReference type="Pfam" id="PF02518">
    <property type="entry name" value="HATPase_c"/>
    <property type="match status" value="1"/>
</dbReference>
<keyword evidence="8" id="KW-0547">Nucleotide-binding</keyword>
<dbReference type="PROSITE" id="PS50109">
    <property type="entry name" value="HIS_KIN"/>
    <property type="match status" value="1"/>
</dbReference>
<evidence type="ECO:0000256" key="10">
    <source>
        <dbReference type="ARBA" id="ARBA00022840"/>
    </source>
</evidence>